<sequence>MRFSTSLLIIIITIVKYIAVEKAEADQLQILSDDETQIKQYITANGLHLILILLANANDVNQNPGPTQHNNSTIYPCGTCDQPVTWDHRAVRCDTFDQWFHINCQDIHSGTYRYHTADENTTLRWDCIVCDSPKYNSLCYGSTSIQTENSFRPLENTLNNSTETQNRKPLHSSTPKRNNVKEKHKPFTPLRILNVNCQSIRNKQHQVENIINSTKPDVIIATETWLDQSITNSQIFPQEYNIYRKDRKGNKQLRHERMIRPSSCVRIFMQ</sequence>
<dbReference type="EMBL" id="CACVKT020003598">
    <property type="protein sequence ID" value="CAC5384628.1"/>
    <property type="molecule type" value="Genomic_DNA"/>
</dbReference>
<accession>A0A6J8BKS5</accession>
<dbReference type="Proteomes" id="UP000507470">
    <property type="component" value="Unassembled WGS sequence"/>
</dbReference>
<protein>
    <recommendedName>
        <fullName evidence="5">PHD-type domain-containing protein</fullName>
    </recommendedName>
</protein>
<gene>
    <name evidence="3" type="ORF">MCOR_20251</name>
</gene>
<evidence type="ECO:0000313" key="3">
    <source>
        <dbReference type="EMBL" id="CAC5384628.1"/>
    </source>
</evidence>
<evidence type="ECO:0008006" key="5">
    <source>
        <dbReference type="Google" id="ProtNLM"/>
    </source>
</evidence>
<dbReference type="SUPFAM" id="SSF57903">
    <property type="entry name" value="FYVE/PHD zinc finger"/>
    <property type="match status" value="1"/>
</dbReference>
<dbReference type="Gene3D" id="3.60.10.10">
    <property type="entry name" value="Endonuclease/exonuclease/phosphatase"/>
    <property type="match status" value="1"/>
</dbReference>
<dbReference type="AlphaFoldDB" id="A0A6J8BKS5"/>
<dbReference type="InterPro" id="IPR011011">
    <property type="entry name" value="Znf_FYVE_PHD"/>
</dbReference>
<name>A0A6J8BKS5_MYTCO</name>
<proteinExistence type="predicted"/>
<reference evidence="3 4" key="1">
    <citation type="submission" date="2020-06" db="EMBL/GenBank/DDBJ databases">
        <authorList>
            <person name="Li R."/>
            <person name="Bekaert M."/>
        </authorList>
    </citation>
    <scope>NUCLEOTIDE SEQUENCE [LARGE SCALE GENOMIC DNA]</scope>
    <source>
        <strain evidence="4">wild</strain>
    </source>
</reference>
<dbReference type="Gene3D" id="3.30.40.10">
    <property type="entry name" value="Zinc/RING finger domain, C3HC4 (zinc finger)"/>
    <property type="match status" value="1"/>
</dbReference>
<dbReference type="OrthoDB" id="5989495at2759"/>
<organism evidence="3 4">
    <name type="scientific">Mytilus coruscus</name>
    <name type="common">Sea mussel</name>
    <dbReference type="NCBI Taxonomy" id="42192"/>
    <lineage>
        <taxon>Eukaryota</taxon>
        <taxon>Metazoa</taxon>
        <taxon>Spiralia</taxon>
        <taxon>Lophotrochozoa</taxon>
        <taxon>Mollusca</taxon>
        <taxon>Bivalvia</taxon>
        <taxon>Autobranchia</taxon>
        <taxon>Pteriomorphia</taxon>
        <taxon>Mytilida</taxon>
        <taxon>Mytiloidea</taxon>
        <taxon>Mytilidae</taxon>
        <taxon>Mytilinae</taxon>
        <taxon>Mytilus</taxon>
    </lineage>
</organism>
<keyword evidence="2" id="KW-0732">Signal</keyword>
<dbReference type="InterPro" id="IPR036691">
    <property type="entry name" value="Endo/exonu/phosph_ase_sf"/>
</dbReference>
<evidence type="ECO:0000256" key="2">
    <source>
        <dbReference type="SAM" id="SignalP"/>
    </source>
</evidence>
<dbReference type="InterPro" id="IPR013083">
    <property type="entry name" value="Znf_RING/FYVE/PHD"/>
</dbReference>
<feature type="signal peptide" evidence="2">
    <location>
        <begin position="1"/>
        <end position="25"/>
    </location>
</feature>
<evidence type="ECO:0000313" key="4">
    <source>
        <dbReference type="Proteomes" id="UP000507470"/>
    </source>
</evidence>
<keyword evidence="4" id="KW-1185">Reference proteome</keyword>
<feature type="region of interest" description="Disordered" evidence="1">
    <location>
        <begin position="152"/>
        <end position="182"/>
    </location>
</feature>
<feature type="chain" id="PRO_5026938584" description="PHD-type domain-containing protein" evidence="2">
    <location>
        <begin position="26"/>
        <end position="270"/>
    </location>
</feature>
<dbReference type="SUPFAM" id="SSF56219">
    <property type="entry name" value="DNase I-like"/>
    <property type="match status" value="1"/>
</dbReference>
<evidence type="ECO:0000256" key="1">
    <source>
        <dbReference type="SAM" id="MobiDB-lite"/>
    </source>
</evidence>
<feature type="compositionally biased region" description="Polar residues" evidence="1">
    <location>
        <begin position="152"/>
        <end position="164"/>
    </location>
</feature>